<comment type="subcellular location">
    <subcellularLocation>
        <location evidence="4">Nucleus</location>
    </subcellularLocation>
</comment>
<dbReference type="GO" id="GO:0008270">
    <property type="term" value="F:zinc ion binding"/>
    <property type="evidence" value="ECO:0007669"/>
    <property type="project" value="UniProtKB-KW"/>
</dbReference>
<keyword evidence="10" id="KW-1185">Reference proteome</keyword>
<dbReference type="PROSITE" id="PS50089">
    <property type="entry name" value="ZF_RING_2"/>
    <property type="match status" value="1"/>
</dbReference>
<reference evidence="9" key="1">
    <citation type="submission" date="2018-03" db="EMBL/GenBank/DDBJ databases">
        <authorList>
            <person name="Guldener U."/>
        </authorList>
    </citation>
    <scope>NUCLEOTIDE SEQUENCE</scope>
</reference>
<evidence type="ECO:0000256" key="1">
    <source>
        <dbReference type="ARBA" id="ARBA00022723"/>
    </source>
</evidence>
<evidence type="ECO:0000313" key="10">
    <source>
        <dbReference type="Proteomes" id="UP001187682"/>
    </source>
</evidence>
<evidence type="ECO:0000256" key="3">
    <source>
        <dbReference type="ARBA" id="ARBA00022833"/>
    </source>
</evidence>
<comment type="similarity">
    <text evidence="4">Belongs to the NOSIP family.</text>
</comment>
<dbReference type="GO" id="GO:0061630">
    <property type="term" value="F:ubiquitin protein ligase activity"/>
    <property type="evidence" value="ECO:0007669"/>
    <property type="project" value="InterPro"/>
</dbReference>
<protein>
    <submittedName>
        <fullName evidence="9">Related to RING finger domain protein</fullName>
    </submittedName>
</protein>
<proteinExistence type="inferred from homology"/>
<dbReference type="InterPro" id="IPR013083">
    <property type="entry name" value="Znf_RING/FYVE/PHD"/>
</dbReference>
<feature type="domain" description="RING-type" evidence="8">
    <location>
        <begin position="253"/>
        <end position="301"/>
    </location>
</feature>
<name>A0AAE8MY96_9PEZI</name>
<evidence type="ECO:0000259" key="8">
    <source>
        <dbReference type="PROSITE" id="PS50089"/>
    </source>
</evidence>
<keyword evidence="3" id="KW-0862">Zinc</keyword>
<dbReference type="InterPro" id="IPR001841">
    <property type="entry name" value="Znf_RING"/>
</dbReference>
<accession>A0AAE8MY96</accession>
<evidence type="ECO:0000256" key="4">
    <source>
        <dbReference type="PIRNR" id="PIRNR023577"/>
    </source>
</evidence>
<keyword evidence="4" id="KW-0539">Nucleus</keyword>
<dbReference type="GO" id="GO:0005634">
    <property type="term" value="C:nucleus"/>
    <property type="evidence" value="ECO:0007669"/>
    <property type="project" value="UniProtKB-SubCell"/>
</dbReference>
<gene>
    <name evidence="9" type="ORF">DNG_05395</name>
</gene>
<dbReference type="PIRSF" id="PIRSF023577">
    <property type="entry name" value="ENOS_interacting"/>
    <property type="match status" value="1"/>
</dbReference>
<feature type="region of interest" description="Disordered" evidence="7">
    <location>
        <begin position="173"/>
        <end position="223"/>
    </location>
</feature>
<evidence type="ECO:0000256" key="7">
    <source>
        <dbReference type="SAM" id="MobiDB-lite"/>
    </source>
</evidence>
<dbReference type="PANTHER" id="PTHR13063:SF10">
    <property type="entry name" value="NITRIC OXIDE SYNTHASE-INTERACTING PROTEIN"/>
    <property type="match status" value="1"/>
</dbReference>
<keyword evidence="6" id="KW-0175">Coiled coil</keyword>
<dbReference type="PANTHER" id="PTHR13063">
    <property type="entry name" value="ENOS INTERACTING PROTEIN"/>
    <property type="match status" value="1"/>
</dbReference>
<sequence>MSHSKRNTTRPVFTTHERHLARDSWTSSSARLTRDSFLPFGSCALCLDQARDPVSCQRGDVFCRECALSNLLAQRKEARRLNRAREAAEKEVDEVRKAEEEEAKGRAVREFERVQAGLAPERRAREASSDVAGAGGDGAGGVRGLITQGAKRKFDLDEGELERISKEDVAKARKELDDEKARKPTLPSFWTPSLTPTIDPETSLSSRKKAKESPVCPASSSTAPHVFSQKHLTSLSFTEEADASSPGAVRRLCPVCRKTLSNSSKPVAGKVCGHVFCRQCITRLVESSGRDAGAVACYVCDKSLDGGKGEDDEGKPREKRARGDLPLGVVELRSDGTGFSAAGGNKVERVSTNFQC</sequence>
<dbReference type="PROSITE" id="PS00518">
    <property type="entry name" value="ZF_RING_1"/>
    <property type="match status" value="1"/>
</dbReference>
<dbReference type="Gene3D" id="3.30.40.10">
    <property type="entry name" value="Zinc/RING finger domain, C3HC4 (zinc finger)"/>
    <property type="match status" value="2"/>
</dbReference>
<dbReference type="AlphaFoldDB" id="A0AAE8MY96"/>
<dbReference type="EMBL" id="ONZQ02000007">
    <property type="protein sequence ID" value="SPO02720.1"/>
    <property type="molecule type" value="Genomic_DNA"/>
</dbReference>
<keyword evidence="1" id="KW-0479">Metal-binding</keyword>
<evidence type="ECO:0000256" key="5">
    <source>
        <dbReference type="PROSITE-ProRule" id="PRU00175"/>
    </source>
</evidence>
<dbReference type="InterPro" id="IPR027370">
    <property type="entry name" value="Znf-RING_euk"/>
</dbReference>
<comment type="caution">
    <text evidence="9">The sequence shown here is derived from an EMBL/GenBank/DDBJ whole genome shotgun (WGS) entry which is preliminary data.</text>
</comment>
<dbReference type="Pfam" id="PF13445">
    <property type="entry name" value="zf-RING_UBOX"/>
    <property type="match status" value="1"/>
</dbReference>
<feature type="coiled-coil region" evidence="6">
    <location>
        <begin position="71"/>
        <end position="101"/>
    </location>
</feature>
<feature type="region of interest" description="Disordered" evidence="7">
    <location>
        <begin position="119"/>
        <end position="138"/>
    </location>
</feature>
<evidence type="ECO:0000256" key="2">
    <source>
        <dbReference type="ARBA" id="ARBA00022771"/>
    </source>
</evidence>
<dbReference type="SMART" id="SM00184">
    <property type="entry name" value="RING"/>
    <property type="match status" value="1"/>
</dbReference>
<keyword evidence="2 5" id="KW-0863">Zinc-finger</keyword>
<dbReference type="Proteomes" id="UP001187682">
    <property type="component" value="Unassembled WGS sequence"/>
</dbReference>
<dbReference type="InterPro" id="IPR017907">
    <property type="entry name" value="Znf_RING_CS"/>
</dbReference>
<evidence type="ECO:0000313" key="9">
    <source>
        <dbReference type="EMBL" id="SPO02720.1"/>
    </source>
</evidence>
<dbReference type="InterPro" id="IPR016818">
    <property type="entry name" value="NOSIP"/>
</dbReference>
<organism evidence="9 10">
    <name type="scientific">Cephalotrichum gorgonifer</name>
    <dbReference type="NCBI Taxonomy" id="2041049"/>
    <lineage>
        <taxon>Eukaryota</taxon>
        <taxon>Fungi</taxon>
        <taxon>Dikarya</taxon>
        <taxon>Ascomycota</taxon>
        <taxon>Pezizomycotina</taxon>
        <taxon>Sordariomycetes</taxon>
        <taxon>Hypocreomycetidae</taxon>
        <taxon>Microascales</taxon>
        <taxon>Microascaceae</taxon>
        <taxon>Cephalotrichum</taxon>
    </lineage>
</organism>
<dbReference type="SUPFAM" id="SSF57850">
    <property type="entry name" value="RING/U-box"/>
    <property type="match status" value="2"/>
</dbReference>
<feature type="compositionally biased region" description="Basic and acidic residues" evidence="7">
    <location>
        <begin position="173"/>
        <end position="182"/>
    </location>
</feature>
<evidence type="ECO:0000256" key="6">
    <source>
        <dbReference type="SAM" id="Coils"/>
    </source>
</evidence>
<feature type="compositionally biased region" description="Polar residues" evidence="7">
    <location>
        <begin position="188"/>
        <end position="205"/>
    </location>
</feature>